<comment type="subcellular location">
    <subcellularLocation>
        <location evidence="1">Secreted</location>
    </subcellularLocation>
</comment>
<dbReference type="WBParaSite" id="Pan_g12691.t4">
    <property type="protein sequence ID" value="Pan_g12691.t4"/>
    <property type="gene ID" value="Pan_g12691"/>
</dbReference>
<evidence type="ECO:0000256" key="4">
    <source>
        <dbReference type="SAM" id="SignalP"/>
    </source>
</evidence>
<dbReference type="AlphaFoldDB" id="A0A7E4UUH5"/>
<name>A0A7E4UUH5_PANRE</name>
<keyword evidence="6" id="KW-1185">Reference proteome</keyword>
<organism evidence="6 7">
    <name type="scientific">Panagrellus redivivus</name>
    <name type="common">Microworm</name>
    <dbReference type="NCBI Taxonomy" id="6233"/>
    <lineage>
        <taxon>Eukaryota</taxon>
        <taxon>Metazoa</taxon>
        <taxon>Ecdysozoa</taxon>
        <taxon>Nematoda</taxon>
        <taxon>Chromadorea</taxon>
        <taxon>Rhabditida</taxon>
        <taxon>Tylenchina</taxon>
        <taxon>Panagrolaimomorpha</taxon>
        <taxon>Panagrolaimoidea</taxon>
        <taxon>Panagrolaimidae</taxon>
        <taxon>Panagrellus</taxon>
    </lineage>
</organism>
<keyword evidence="2" id="KW-0964">Secreted</keyword>
<keyword evidence="3 4" id="KW-0732">Signal</keyword>
<evidence type="ECO:0000313" key="7">
    <source>
        <dbReference type="WBParaSite" id="Pan_g12691.t4"/>
    </source>
</evidence>
<reference evidence="6" key="1">
    <citation type="journal article" date="2013" name="Genetics">
        <title>The draft genome and transcriptome of Panagrellus redivivus are shaped by the harsh demands of a free-living lifestyle.</title>
        <authorList>
            <person name="Srinivasan J."/>
            <person name="Dillman A.R."/>
            <person name="Macchietto M.G."/>
            <person name="Heikkinen L."/>
            <person name="Lakso M."/>
            <person name="Fracchia K.M."/>
            <person name="Antoshechkin I."/>
            <person name="Mortazavi A."/>
            <person name="Wong G."/>
            <person name="Sternberg P.W."/>
        </authorList>
    </citation>
    <scope>NUCLEOTIDE SEQUENCE [LARGE SCALE GENOMIC DNA]</scope>
    <source>
        <strain evidence="6">MT8872</strain>
    </source>
</reference>
<evidence type="ECO:0000256" key="1">
    <source>
        <dbReference type="ARBA" id="ARBA00004613"/>
    </source>
</evidence>
<evidence type="ECO:0000256" key="3">
    <source>
        <dbReference type="ARBA" id="ARBA00022729"/>
    </source>
</evidence>
<feature type="domain" description="Hemicentin-1-like von Willebrand factor A" evidence="5">
    <location>
        <begin position="52"/>
        <end position="104"/>
    </location>
</feature>
<dbReference type="Proteomes" id="UP000492821">
    <property type="component" value="Unassembled WGS sequence"/>
</dbReference>
<evidence type="ECO:0000256" key="2">
    <source>
        <dbReference type="ARBA" id="ARBA00022525"/>
    </source>
</evidence>
<dbReference type="Pfam" id="PF25106">
    <property type="entry name" value="VWA_4"/>
    <property type="match status" value="1"/>
</dbReference>
<feature type="chain" id="PRO_5028875617" evidence="4">
    <location>
        <begin position="22"/>
        <end position="140"/>
    </location>
</feature>
<feature type="signal peptide" evidence="4">
    <location>
        <begin position="1"/>
        <end position="21"/>
    </location>
</feature>
<accession>A0A7E4UUH5</accession>
<dbReference type="InterPro" id="IPR056861">
    <property type="entry name" value="HMCN1-like_VWA"/>
</dbReference>
<evidence type="ECO:0000313" key="6">
    <source>
        <dbReference type="Proteomes" id="UP000492821"/>
    </source>
</evidence>
<sequence length="140" mass="15703">MRPPSLLLAAALAAWVLAVFGTASTDGRFNTYVNPHGKLNALEAASRAGMSSLTFVFDRTGSMFDDLDQVRRGTEGIFNTVMKQRERFIYNYVLVMFHDPEAPSFVSLARSLRMSHSIHADFLVRFFTPPRSAYPLAIIR</sequence>
<reference evidence="7" key="2">
    <citation type="submission" date="2020-10" db="UniProtKB">
        <authorList>
            <consortium name="WormBaseParasite"/>
        </authorList>
    </citation>
    <scope>IDENTIFICATION</scope>
</reference>
<protein>
    <submittedName>
        <fullName evidence="7">VWA domain-containing protein</fullName>
    </submittedName>
</protein>
<evidence type="ECO:0000259" key="5">
    <source>
        <dbReference type="Pfam" id="PF25106"/>
    </source>
</evidence>
<proteinExistence type="predicted"/>